<gene>
    <name evidence="2" type="ORF">A3783_06520</name>
</gene>
<sequence length="65" mass="7185">MNKLIAFLILGMGITGAVMIVSVAFLFDPPISTTLKLIILGSLLTFICFAVSVTILRKRMEQQER</sequence>
<comment type="caution">
    <text evidence="2">The sequence shown here is derived from an EMBL/GenBank/DDBJ whole genome shotgun (WGS) entry which is preliminary data.</text>
</comment>
<keyword evidence="1" id="KW-0812">Transmembrane</keyword>
<keyword evidence="3" id="KW-1185">Reference proteome</keyword>
<dbReference type="RefSeq" id="WP_028106411.1">
    <property type="nucleotide sequence ID" value="NZ_LVVL01000001.1"/>
</dbReference>
<keyword evidence="1" id="KW-0472">Membrane</keyword>
<dbReference type="Proteomes" id="UP000078447">
    <property type="component" value="Unassembled WGS sequence"/>
</dbReference>
<reference evidence="2 3" key="1">
    <citation type="submission" date="2016-03" db="EMBL/GenBank/DDBJ databases">
        <authorList>
            <person name="Cho S.-Y."/>
            <person name="Lim S."/>
            <person name="Kim H."/>
            <person name="Soh E.H."/>
            <person name="Moon J.S."/>
        </authorList>
    </citation>
    <scope>NUCLEOTIDE SEQUENCE [LARGE SCALE GENOMIC DNA]</scope>
    <source>
        <strain evidence="2 3">KCTC 3810</strain>
    </source>
</reference>
<evidence type="ECO:0000313" key="3">
    <source>
        <dbReference type="Proteomes" id="UP000078447"/>
    </source>
</evidence>
<keyword evidence="1" id="KW-1133">Transmembrane helix</keyword>
<feature type="transmembrane region" description="Helical" evidence="1">
    <location>
        <begin position="7"/>
        <end position="27"/>
    </location>
</feature>
<evidence type="ECO:0000313" key="2">
    <source>
        <dbReference type="EMBL" id="OAN15586.1"/>
    </source>
</evidence>
<accession>A0ABX2VD04</accession>
<evidence type="ECO:0000256" key="1">
    <source>
        <dbReference type="SAM" id="Phobius"/>
    </source>
</evidence>
<name>A0ABX2VD04_9BACL</name>
<protein>
    <submittedName>
        <fullName evidence="2">Uncharacterized protein</fullName>
    </submittedName>
</protein>
<organism evidence="2 3">
    <name type="scientific">Exiguobacterium undae</name>
    <dbReference type="NCBI Taxonomy" id="169177"/>
    <lineage>
        <taxon>Bacteria</taxon>
        <taxon>Bacillati</taxon>
        <taxon>Bacillota</taxon>
        <taxon>Bacilli</taxon>
        <taxon>Bacillales</taxon>
        <taxon>Bacillales Family XII. Incertae Sedis</taxon>
        <taxon>Exiguobacterium</taxon>
    </lineage>
</organism>
<feature type="transmembrane region" description="Helical" evidence="1">
    <location>
        <begin position="33"/>
        <end position="56"/>
    </location>
</feature>
<proteinExistence type="predicted"/>
<dbReference type="EMBL" id="LVVL01000001">
    <property type="protein sequence ID" value="OAN15586.1"/>
    <property type="molecule type" value="Genomic_DNA"/>
</dbReference>